<dbReference type="AlphaFoldDB" id="A0A397U1I8"/>
<reference evidence="2 3" key="1">
    <citation type="submission" date="2018-06" db="EMBL/GenBank/DDBJ databases">
        <title>Comparative genomics reveals the genomic features of Rhizophagus irregularis, R. cerebriforme, R. diaphanum and Gigaspora rosea, and their symbiotic lifestyle signature.</title>
        <authorList>
            <person name="Morin E."/>
            <person name="San Clemente H."/>
            <person name="Chen E.C.H."/>
            <person name="De La Providencia I."/>
            <person name="Hainaut M."/>
            <person name="Kuo A."/>
            <person name="Kohler A."/>
            <person name="Murat C."/>
            <person name="Tang N."/>
            <person name="Roy S."/>
            <person name="Loubradou J."/>
            <person name="Henrissat B."/>
            <person name="Grigoriev I.V."/>
            <person name="Corradi N."/>
            <person name="Roux C."/>
            <person name="Martin F.M."/>
        </authorList>
    </citation>
    <scope>NUCLEOTIDE SEQUENCE [LARGE SCALE GENOMIC DNA]</scope>
    <source>
        <strain evidence="2 3">DAOM 194757</strain>
    </source>
</reference>
<name>A0A397U1I8_9GLOM</name>
<gene>
    <name evidence="2" type="ORF">C2G38_2226518</name>
</gene>
<sequence>MSIWICGSIAQCLVPGSQSEVKFHWIIIPLPGPRLEKIFEGFSHLRKRQKSYVKMQSVGIITRYKKGNCKTVATETVDIEFESHIAGPGTQDIIKVIDLFLLTRGQETRKADYHDDDGYSFYSGSGGSYGESYTTGDIIGCYLNFRIKIVFYTKIGVSLGNQHLELKVIFLKRIDRNLMIIKYFKELLAIYTAISKAFYILVLGLDCKAVMTNEDIKKKSKNALILEYQESKHLQTLTVRTGSISRVGSDSSNSGSGGVVLYQLIDLSGLSEKNGCKKGCIE</sequence>
<protein>
    <recommendedName>
        <fullName evidence="1">SPRY domain-containing protein</fullName>
    </recommendedName>
</protein>
<dbReference type="SUPFAM" id="SSF49899">
    <property type="entry name" value="Concanavalin A-like lectins/glucanases"/>
    <property type="match status" value="1"/>
</dbReference>
<dbReference type="InterPro" id="IPR013320">
    <property type="entry name" value="ConA-like_dom_sf"/>
</dbReference>
<evidence type="ECO:0000313" key="2">
    <source>
        <dbReference type="EMBL" id="RIB02907.1"/>
    </source>
</evidence>
<dbReference type="Proteomes" id="UP000266673">
    <property type="component" value="Unassembled WGS sequence"/>
</dbReference>
<evidence type="ECO:0000313" key="3">
    <source>
        <dbReference type="Proteomes" id="UP000266673"/>
    </source>
</evidence>
<comment type="caution">
    <text evidence="2">The sequence shown here is derived from an EMBL/GenBank/DDBJ whole genome shotgun (WGS) entry which is preliminary data.</text>
</comment>
<dbReference type="Gene3D" id="2.60.120.920">
    <property type="match status" value="1"/>
</dbReference>
<organism evidence="2 3">
    <name type="scientific">Gigaspora rosea</name>
    <dbReference type="NCBI Taxonomy" id="44941"/>
    <lineage>
        <taxon>Eukaryota</taxon>
        <taxon>Fungi</taxon>
        <taxon>Fungi incertae sedis</taxon>
        <taxon>Mucoromycota</taxon>
        <taxon>Glomeromycotina</taxon>
        <taxon>Glomeromycetes</taxon>
        <taxon>Diversisporales</taxon>
        <taxon>Gigasporaceae</taxon>
        <taxon>Gigaspora</taxon>
    </lineage>
</organism>
<keyword evidence="3" id="KW-1185">Reference proteome</keyword>
<accession>A0A397U1I8</accession>
<dbReference type="InterPro" id="IPR043136">
    <property type="entry name" value="B30.2/SPRY_sf"/>
</dbReference>
<proteinExistence type="predicted"/>
<dbReference type="InterPro" id="IPR003877">
    <property type="entry name" value="SPRY_dom"/>
</dbReference>
<feature type="domain" description="SPRY" evidence="1">
    <location>
        <begin position="105"/>
        <end position="161"/>
    </location>
</feature>
<evidence type="ECO:0000259" key="1">
    <source>
        <dbReference type="Pfam" id="PF00622"/>
    </source>
</evidence>
<dbReference type="EMBL" id="QKWP01002551">
    <property type="protein sequence ID" value="RIB02907.1"/>
    <property type="molecule type" value="Genomic_DNA"/>
</dbReference>
<dbReference type="Pfam" id="PF00622">
    <property type="entry name" value="SPRY"/>
    <property type="match status" value="1"/>
</dbReference>